<accession>A0A1E3AAG0</accession>
<keyword evidence="2" id="KW-0328">Glycosyltransferase</keyword>
<name>A0A1E3AAG0_9FIRM</name>
<dbReference type="InterPro" id="IPR001173">
    <property type="entry name" value="Glyco_trans_2-like"/>
</dbReference>
<evidence type="ECO:0000259" key="1">
    <source>
        <dbReference type="Pfam" id="PF00535"/>
    </source>
</evidence>
<sequence length="330" mass="38827">MNDLVSIIIPVFNGESYIDRLFSSLACQTYRPLEVIIIDDGSTDSSLKKLYLKVKDLKSTDFKVVILNQENKGIAASRNLGIEISSGKYLMFHDQDDWLDDNCVEVLVKAMVSDDCDMVISGYRSIDLKGKCRAECSLDESLSWSKYRITAPWGRIFSKETIEKKNIYFYDTKISEDLYFNILYICSVKKIKVISYIGYNWYYNKTSESHLNWSKADRNRNPIKMLNELQKRIKSGNWNNEKEKTYFFAKYLIWYLLFTTRGSQKEVLKRNIHKSFNWLDQYYPDYKLRNFKDINYPSGEPFGIRACITFVILLKKLGLIEAALQFYRRI</sequence>
<reference evidence="2 3" key="1">
    <citation type="submission" date="2016-07" db="EMBL/GenBank/DDBJ databases">
        <title>Characterization of isolates of Eisenbergiella tayi derived from blood cultures, using whole genome sequencing.</title>
        <authorList>
            <person name="Burdz T."/>
            <person name="Wiebe D."/>
            <person name="Huynh C."/>
            <person name="Bernard K."/>
        </authorList>
    </citation>
    <scope>NUCLEOTIDE SEQUENCE [LARGE SCALE GENOMIC DNA]</scope>
    <source>
        <strain evidence="2 3">NML 110608</strain>
    </source>
</reference>
<dbReference type="PANTHER" id="PTHR22916:SF3">
    <property type="entry name" value="UDP-GLCNAC:BETAGAL BETA-1,3-N-ACETYLGLUCOSAMINYLTRANSFERASE-LIKE PROTEIN 1"/>
    <property type="match status" value="1"/>
</dbReference>
<gene>
    <name evidence="2" type="primary">epsJ_3</name>
    <name evidence="2" type="ORF">BEI61_01508</name>
</gene>
<comment type="caution">
    <text evidence="2">The sequence shown here is derived from an EMBL/GenBank/DDBJ whole genome shotgun (WGS) entry which is preliminary data.</text>
</comment>
<dbReference type="GO" id="GO:0016758">
    <property type="term" value="F:hexosyltransferase activity"/>
    <property type="evidence" value="ECO:0007669"/>
    <property type="project" value="UniProtKB-ARBA"/>
</dbReference>
<protein>
    <submittedName>
        <fullName evidence="2">Putative glycosyltransferase EpsJ</fullName>
        <ecNumber evidence="2">2.4.-.-</ecNumber>
    </submittedName>
</protein>
<dbReference type="PANTHER" id="PTHR22916">
    <property type="entry name" value="GLYCOSYLTRANSFERASE"/>
    <property type="match status" value="1"/>
</dbReference>
<dbReference type="EC" id="2.4.-.-" evidence="2"/>
<dbReference type="AlphaFoldDB" id="A0A1E3AAG0"/>
<dbReference type="Pfam" id="PF00535">
    <property type="entry name" value="Glycos_transf_2"/>
    <property type="match status" value="1"/>
</dbReference>
<dbReference type="Proteomes" id="UP000094067">
    <property type="component" value="Unassembled WGS sequence"/>
</dbReference>
<keyword evidence="2" id="KW-0808">Transferase</keyword>
<dbReference type="InterPro" id="IPR029044">
    <property type="entry name" value="Nucleotide-diphossugar_trans"/>
</dbReference>
<evidence type="ECO:0000313" key="2">
    <source>
        <dbReference type="EMBL" id="ODM05619.1"/>
    </source>
</evidence>
<dbReference type="CDD" id="cd00761">
    <property type="entry name" value="Glyco_tranf_GTA_type"/>
    <property type="match status" value="1"/>
</dbReference>
<dbReference type="PATRIC" id="fig|1432052.4.peg.1690"/>
<feature type="domain" description="Glycosyltransferase 2-like" evidence="1">
    <location>
        <begin position="6"/>
        <end position="130"/>
    </location>
</feature>
<organism evidence="2 3">
    <name type="scientific">Eisenbergiella tayi</name>
    <dbReference type="NCBI Taxonomy" id="1432052"/>
    <lineage>
        <taxon>Bacteria</taxon>
        <taxon>Bacillati</taxon>
        <taxon>Bacillota</taxon>
        <taxon>Clostridia</taxon>
        <taxon>Lachnospirales</taxon>
        <taxon>Lachnospiraceae</taxon>
        <taxon>Eisenbergiella</taxon>
    </lineage>
</organism>
<dbReference type="SUPFAM" id="SSF53448">
    <property type="entry name" value="Nucleotide-diphospho-sugar transferases"/>
    <property type="match status" value="1"/>
</dbReference>
<proteinExistence type="predicted"/>
<dbReference type="RefSeq" id="WP_069151827.1">
    <property type="nucleotide sequence ID" value="NZ_MCGH01000002.1"/>
</dbReference>
<dbReference type="Gene3D" id="3.90.550.10">
    <property type="entry name" value="Spore Coat Polysaccharide Biosynthesis Protein SpsA, Chain A"/>
    <property type="match status" value="1"/>
</dbReference>
<evidence type="ECO:0000313" key="3">
    <source>
        <dbReference type="Proteomes" id="UP000094067"/>
    </source>
</evidence>
<dbReference type="EMBL" id="MCGH01000002">
    <property type="protein sequence ID" value="ODM05619.1"/>
    <property type="molecule type" value="Genomic_DNA"/>
</dbReference>